<feature type="chain" id="PRO_5020739289" evidence="1">
    <location>
        <begin position="32"/>
        <end position="119"/>
    </location>
</feature>
<comment type="caution">
    <text evidence="2">The sequence shown here is derived from an EMBL/GenBank/DDBJ whole genome shotgun (WGS) entry which is preliminary data.</text>
</comment>
<keyword evidence="1" id="KW-0732">Signal</keyword>
<evidence type="ECO:0000256" key="1">
    <source>
        <dbReference type="SAM" id="SignalP"/>
    </source>
</evidence>
<accession>A0A4Q0MDM7</accession>
<dbReference type="AlphaFoldDB" id="A0A4Q0MDM7"/>
<sequence>MRDNAGMPLRIAAVAASLGLSGLLLVAPTQANTPAAATDGAAAAQKPAFRRIGLTPPSCDDSRRVVVKTMTDDAAVRHEQSVHWIRHNFKGYQMKPKCAVIQVREATPVPLERHWRLKP</sequence>
<reference evidence="2 3" key="1">
    <citation type="submission" date="2018-12" db="EMBL/GenBank/DDBJ databases">
        <title>bacterium Hansschlegelia zhihuaiae S113.</title>
        <authorList>
            <person name="He J."/>
        </authorList>
    </citation>
    <scope>NUCLEOTIDE SEQUENCE [LARGE SCALE GENOMIC DNA]</scope>
    <source>
        <strain evidence="2 3">S 113</strain>
    </source>
</reference>
<organism evidence="2 3">
    <name type="scientific">Hansschlegelia zhihuaiae</name>
    <dbReference type="NCBI Taxonomy" id="405005"/>
    <lineage>
        <taxon>Bacteria</taxon>
        <taxon>Pseudomonadati</taxon>
        <taxon>Pseudomonadota</taxon>
        <taxon>Alphaproteobacteria</taxon>
        <taxon>Hyphomicrobiales</taxon>
        <taxon>Methylopilaceae</taxon>
        <taxon>Hansschlegelia</taxon>
    </lineage>
</organism>
<dbReference type="EMBL" id="RYFI01000015">
    <property type="protein sequence ID" value="RXF71507.1"/>
    <property type="molecule type" value="Genomic_DNA"/>
</dbReference>
<keyword evidence="3" id="KW-1185">Reference proteome</keyword>
<dbReference type="Proteomes" id="UP000289708">
    <property type="component" value="Unassembled WGS sequence"/>
</dbReference>
<evidence type="ECO:0000313" key="3">
    <source>
        <dbReference type="Proteomes" id="UP000289708"/>
    </source>
</evidence>
<protein>
    <submittedName>
        <fullName evidence="2">Uncharacterized protein</fullName>
    </submittedName>
</protein>
<feature type="signal peptide" evidence="1">
    <location>
        <begin position="1"/>
        <end position="31"/>
    </location>
</feature>
<gene>
    <name evidence="2" type="ORF">EK403_15700</name>
</gene>
<proteinExistence type="predicted"/>
<evidence type="ECO:0000313" key="2">
    <source>
        <dbReference type="EMBL" id="RXF71507.1"/>
    </source>
</evidence>
<name>A0A4Q0MDM7_9HYPH</name>
<dbReference type="RefSeq" id="WP_128778404.1">
    <property type="nucleotide sequence ID" value="NZ_RYFI01000015.1"/>
</dbReference>